<reference evidence="1" key="1">
    <citation type="submission" date="2023-12" db="EMBL/GenBank/DDBJ databases">
        <title>Genome assembly of Anisodus tanguticus.</title>
        <authorList>
            <person name="Wang Y.-J."/>
        </authorList>
    </citation>
    <scope>NUCLEOTIDE SEQUENCE</scope>
    <source>
        <strain evidence="1">KB-2021</strain>
        <tissue evidence="1">Leaf</tissue>
    </source>
</reference>
<sequence>MASPEGTPSMAFEEKRAARYMQSSEKGLIPRGVMQTLLLRENPKNMISLDNEDIRETLLLSEPMGDCPPCYDPWYIYGYCMAVWETTFHELTHVIRGAYHQIEPSPLQIHVNKGRMRIDAHMRTFNLNATYRTHSNNVLKIHTQVTTSTQKQHLKVCSSSVKQQHCFRKAVNGFQNEAAQTQVQHLLQIVQDDMNVGIQNSPMSCKEKGKVKNEYQEIQGMSQLKRSMTQLKEKLQD</sequence>
<dbReference type="AlphaFoldDB" id="A0AAE1RJQ2"/>
<evidence type="ECO:0000313" key="2">
    <source>
        <dbReference type="Proteomes" id="UP001291623"/>
    </source>
</evidence>
<comment type="caution">
    <text evidence="1">The sequence shown here is derived from an EMBL/GenBank/DDBJ whole genome shotgun (WGS) entry which is preliminary data.</text>
</comment>
<accession>A0AAE1RJQ2</accession>
<organism evidence="1 2">
    <name type="scientific">Anisodus tanguticus</name>
    <dbReference type="NCBI Taxonomy" id="243964"/>
    <lineage>
        <taxon>Eukaryota</taxon>
        <taxon>Viridiplantae</taxon>
        <taxon>Streptophyta</taxon>
        <taxon>Embryophyta</taxon>
        <taxon>Tracheophyta</taxon>
        <taxon>Spermatophyta</taxon>
        <taxon>Magnoliopsida</taxon>
        <taxon>eudicotyledons</taxon>
        <taxon>Gunneridae</taxon>
        <taxon>Pentapetalae</taxon>
        <taxon>asterids</taxon>
        <taxon>lamiids</taxon>
        <taxon>Solanales</taxon>
        <taxon>Solanaceae</taxon>
        <taxon>Solanoideae</taxon>
        <taxon>Hyoscyameae</taxon>
        <taxon>Anisodus</taxon>
    </lineage>
</organism>
<protein>
    <submittedName>
        <fullName evidence="1">Uncharacterized protein</fullName>
    </submittedName>
</protein>
<gene>
    <name evidence="1" type="ORF">RND71_028393</name>
</gene>
<keyword evidence="2" id="KW-1185">Reference proteome</keyword>
<proteinExistence type="predicted"/>
<evidence type="ECO:0000313" key="1">
    <source>
        <dbReference type="EMBL" id="KAK4352875.1"/>
    </source>
</evidence>
<name>A0AAE1RJQ2_9SOLA</name>
<dbReference type="EMBL" id="JAVYJV010000015">
    <property type="protein sequence ID" value="KAK4352875.1"/>
    <property type="molecule type" value="Genomic_DNA"/>
</dbReference>
<dbReference type="Proteomes" id="UP001291623">
    <property type="component" value="Unassembled WGS sequence"/>
</dbReference>